<comment type="caution">
    <text evidence="4">The sequence shown here is derived from an EMBL/GenBank/DDBJ whole genome shotgun (WGS) entry which is preliminary data.</text>
</comment>
<dbReference type="OMA" id="CAKGSKH"/>
<dbReference type="PANTHER" id="PTHR31836">
    <property type="match status" value="1"/>
</dbReference>
<proteinExistence type="predicted"/>
<keyword evidence="5" id="KW-1185">Reference proteome</keyword>
<evidence type="ECO:0000256" key="2">
    <source>
        <dbReference type="SAM" id="SignalP"/>
    </source>
</evidence>
<feature type="domain" description="RlpA-like protein double-psi beta-barrel" evidence="3">
    <location>
        <begin position="168"/>
        <end position="216"/>
    </location>
</feature>
<dbReference type="AlphaFoldDB" id="A8NX66"/>
<dbReference type="InParanoid" id="A8NX66"/>
<dbReference type="InterPro" id="IPR036908">
    <property type="entry name" value="RlpA-like_sf"/>
</dbReference>
<dbReference type="VEuPathDB" id="FungiDB:CC1G_00217"/>
<evidence type="ECO:0000313" key="4">
    <source>
        <dbReference type="EMBL" id="EAU84698.1"/>
    </source>
</evidence>
<dbReference type="SUPFAM" id="SSF50685">
    <property type="entry name" value="Barwin-like endoglucanases"/>
    <property type="match status" value="1"/>
</dbReference>
<feature type="chain" id="PRO_5002726655" description="RlpA-like protein double-psi beta-barrel domain-containing protein" evidence="2">
    <location>
        <begin position="24"/>
        <end position="235"/>
    </location>
</feature>
<evidence type="ECO:0000313" key="5">
    <source>
        <dbReference type="Proteomes" id="UP000001861"/>
    </source>
</evidence>
<keyword evidence="1 2" id="KW-0732">Signal</keyword>
<name>A8NX66_COPC7</name>
<gene>
    <name evidence="4" type="ORF">CC1G_00217</name>
</gene>
<dbReference type="Gene3D" id="2.40.40.10">
    <property type="entry name" value="RlpA-like domain"/>
    <property type="match status" value="1"/>
</dbReference>
<dbReference type="EMBL" id="AACS02000005">
    <property type="protein sequence ID" value="EAU84698.1"/>
    <property type="molecule type" value="Genomic_DNA"/>
</dbReference>
<dbReference type="Proteomes" id="UP000001861">
    <property type="component" value="Unassembled WGS sequence"/>
</dbReference>
<dbReference type="eggNOG" id="ENOG502S7JK">
    <property type="taxonomic scope" value="Eukaryota"/>
</dbReference>
<reference evidence="4 5" key="1">
    <citation type="journal article" date="2010" name="Proc. Natl. Acad. Sci. U.S.A.">
        <title>Insights into evolution of multicellular fungi from the assembled chromosomes of the mushroom Coprinopsis cinerea (Coprinus cinereus).</title>
        <authorList>
            <person name="Stajich J.E."/>
            <person name="Wilke S.K."/>
            <person name="Ahren D."/>
            <person name="Au C.H."/>
            <person name="Birren B.W."/>
            <person name="Borodovsky M."/>
            <person name="Burns C."/>
            <person name="Canback B."/>
            <person name="Casselton L.A."/>
            <person name="Cheng C.K."/>
            <person name="Deng J."/>
            <person name="Dietrich F.S."/>
            <person name="Fargo D.C."/>
            <person name="Farman M.L."/>
            <person name="Gathman A.C."/>
            <person name="Goldberg J."/>
            <person name="Guigo R."/>
            <person name="Hoegger P.J."/>
            <person name="Hooker J.B."/>
            <person name="Huggins A."/>
            <person name="James T.Y."/>
            <person name="Kamada T."/>
            <person name="Kilaru S."/>
            <person name="Kodira C."/>
            <person name="Kues U."/>
            <person name="Kupfer D."/>
            <person name="Kwan H.S."/>
            <person name="Lomsadze A."/>
            <person name="Li W."/>
            <person name="Lilly W.W."/>
            <person name="Ma L.J."/>
            <person name="Mackey A.J."/>
            <person name="Manning G."/>
            <person name="Martin F."/>
            <person name="Muraguchi H."/>
            <person name="Natvig D.O."/>
            <person name="Palmerini H."/>
            <person name="Ramesh M.A."/>
            <person name="Rehmeyer C.J."/>
            <person name="Roe B.A."/>
            <person name="Shenoy N."/>
            <person name="Stanke M."/>
            <person name="Ter-Hovhannisyan V."/>
            <person name="Tunlid A."/>
            <person name="Velagapudi R."/>
            <person name="Vision T.J."/>
            <person name="Zeng Q."/>
            <person name="Zolan M.E."/>
            <person name="Pukkila P.J."/>
        </authorList>
    </citation>
    <scope>NUCLEOTIDE SEQUENCE [LARGE SCALE GENOMIC DNA]</scope>
    <source>
        <strain evidence="5">Okayama-7 / 130 / ATCC MYA-4618 / FGSC 9003</strain>
    </source>
</reference>
<dbReference type="KEGG" id="cci:CC1G_00217"/>
<dbReference type="OrthoDB" id="406505at2759"/>
<evidence type="ECO:0000259" key="3">
    <source>
        <dbReference type="Pfam" id="PF03330"/>
    </source>
</evidence>
<dbReference type="RefSeq" id="XP_001837081.1">
    <property type="nucleotide sequence ID" value="XM_001837029.1"/>
</dbReference>
<accession>A8NX66</accession>
<protein>
    <recommendedName>
        <fullName evidence="3">RlpA-like protein double-psi beta-barrel domain-containing protein</fullName>
    </recommendedName>
</protein>
<organism evidence="4 5">
    <name type="scientific">Coprinopsis cinerea (strain Okayama-7 / 130 / ATCC MYA-4618 / FGSC 9003)</name>
    <name type="common">Inky cap fungus</name>
    <name type="synonym">Hormographiella aspergillata</name>
    <dbReference type="NCBI Taxonomy" id="240176"/>
    <lineage>
        <taxon>Eukaryota</taxon>
        <taxon>Fungi</taxon>
        <taxon>Dikarya</taxon>
        <taxon>Basidiomycota</taxon>
        <taxon>Agaricomycotina</taxon>
        <taxon>Agaricomycetes</taxon>
        <taxon>Agaricomycetidae</taxon>
        <taxon>Agaricales</taxon>
        <taxon>Agaricineae</taxon>
        <taxon>Psathyrellaceae</taxon>
        <taxon>Coprinopsis</taxon>
    </lineage>
</organism>
<feature type="signal peptide" evidence="2">
    <location>
        <begin position="1"/>
        <end position="23"/>
    </location>
</feature>
<dbReference type="PANTHER" id="PTHR31836:SF22">
    <property type="entry name" value="RLPA-LIKE PROTEIN DOUBLE-PSI BETA-BARREL DOMAIN-CONTAINING PROTEIN"/>
    <property type="match status" value="1"/>
</dbReference>
<dbReference type="CDD" id="cd22191">
    <property type="entry name" value="DPBB_RlpA_EXP_N-like"/>
    <property type="match status" value="1"/>
</dbReference>
<sequence length="235" mass="26015">MPGSIRTLIALLLLSFLSFSTQGHTHKDSVLGSTAKHKYDKAHSLGDGYQFDPRDGWEVVNATNLDYKYSNDIAQPQNIVGRKLHANKSSKPKGVAGSLTEFLQKALKGLTGIGKPQPVTITWYTGHDLLHPSCWPKGRWAPTDDSFVAALTQKGWASKPKCFKFIELCNTPKRCIFVRVVDTCAGCAANSKHVDLTRAAFGALADFDEGILKVQYRPATQPKEWHEKLWGPKVH</sequence>
<dbReference type="Pfam" id="PF03330">
    <property type="entry name" value="DPBB_1"/>
    <property type="match status" value="1"/>
</dbReference>
<evidence type="ECO:0000256" key="1">
    <source>
        <dbReference type="ARBA" id="ARBA00022729"/>
    </source>
</evidence>
<dbReference type="InterPro" id="IPR051477">
    <property type="entry name" value="Expansin_CellWall"/>
</dbReference>
<dbReference type="GeneID" id="6013637"/>
<dbReference type="InterPro" id="IPR009009">
    <property type="entry name" value="RlpA-like_DPBB"/>
</dbReference>